<keyword evidence="4" id="KW-0804">Transcription</keyword>
<evidence type="ECO:0000256" key="3">
    <source>
        <dbReference type="ARBA" id="ARBA00023082"/>
    </source>
</evidence>
<organism evidence="7 8">
    <name type="scientific">Brevibacillus ruminantium</name>
    <dbReference type="NCBI Taxonomy" id="2950604"/>
    <lineage>
        <taxon>Bacteria</taxon>
        <taxon>Bacillati</taxon>
        <taxon>Bacillota</taxon>
        <taxon>Bacilli</taxon>
        <taxon>Bacillales</taxon>
        <taxon>Paenibacillaceae</taxon>
        <taxon>Brevibacillus</taxon>
    </lineage>
</organism>
<feature type="domain" description="RNA polymerase sigma factor 70 region 4 type 2" evidence="6">
    <location>
        <begin position="118"/>
        <end position="169"/>
    </location>
</feature>
<keyword evidence="8" id="KW-1185">Reference proteome</keyword>
<evidence type="ECO:0000259" key="5">
    <source>
        <dbReference type="Pfam" id="PF04542"/>
    </source>
</evidence>
<dbReference type="SUPFAM" id="SSF88659">
    <property type="entry name" value="Sigma3 and sigma4 domains of RNA polymerase sigma factors"/>
    <property type="match status" value="1"/>
</dbReference>
<dbReference type="RefSeq" id="WP_251872537.1">
    <property type="nucleotide sequence ID" value="NZ_CP098755.1"/>
</dbReference>
<evidence type="ECO:0000256" key="4">
    <source>
        <dbReference type="ARBA" id="ARBA00023163"/>
    </source>
</evidence>
<dbReference type="InterPro" id="IPR007627">
    <property type="entry name" value="RNA_pol_sigma70_r2"/>
</dbReference>
<evidence type="ECO:0000313" key="7">
    <source>
        <dbReference type="EMBL" id="USG65455.1"/>
    </source>
</evidence>
<evidence type="ECO:0000259" key="6">
    <source>
        <dbReference type="Pfam" id="PF08281"/>
    </source>
</evidence>
<dbReference type="InterPro" id="IPR014284">
    <property type="entry name" value="RNA_pol_sigma-70_dom"/>
</dbReference>
<dbReference type="EMBL" id="CP098755">
    <property type="protein sequence ID" value="USG65455.1"/>
    <property type="molecule type" value="Genomic_DNA"/>
</dbReference>
<dbReference type="NCBIfam" id="TIGR02937">
    <property type="entry name" value="sigma70-ECF"/>
    <property type="match status" value="1"/>
</dbReference>
<dbReference type="InterPro" id="IPR036388">
    <property type="entry name" value="WH-like_DNA-bd_sf"/>
</dbReference>
<reference evidence="7" key="1">
    <citation type="submission" date="2022-06" db="EMBL/GenBank/DDBJ databases">
        <title>Genome sequencing of Brevibacillus sp. BB3-R1.</title>
        <authorList>
            <person name="Heo J."/>
            <person name="Lee D."/>
            <person name="Won M."/>
            <person name="Han B.-H."/>
            <person name="Hong S.-B."/>
            <person name="Kwon S.-W."/>
        </authorList>
    </citation>
    <scope>NUCLEOTIDE SEQUENCE</scope>
    <source>
        <strain evidence="7">BB3-R1</strain>
    </source>
</reference>
<evidence type="ECO:0000256" key="1">
    <source>
        <dbReference type="ARBA" id="ARBA00010641"/>
    </source>
</evidence>
<dbReference type="Proteomes" id="UP001056500">
    <property type="component" value="Chromosome"/>
</dbReference>
<accession>A0ABY4WHY8</accession>
<gene>
    <name evidence="7" type="ORF">NDK47_25675</name>
</gene>
<protein>
    <submittedName>
        <fullName evidence="7">Sigma-70 family RNA polymerase sigma factor</fullName>
    </submittedName>
</protein>
<proteinExistence type="inferred from homology"/>
<feature type="domain" description="RNA polymerase sigma-70 region 2" evidence="5">
    <location>
        <begin position="22"/>
        <end position="86"/>
    </location>
</feature>
<dbReference type="SUPFAM" id="SSF88946">
    <property type="entry name" value="Sigma2 domain of RNA polymerase sigma factors"/>
    <property type="match status" value="1"/>
</dbReference>
<dbReference type="Pfam" id="PF08281">
    <property type="entry name" value="Sigma70_r4_2"/>
    <property type="match status" value="1"/>
</dbReference>
<dbReference type="Gene3D" id="1.10.10.10">
    <property type="entry name" value="Winged helix-like DNA-binding domain superfamily/Winged helix DNA-binding domain"/>
    <property type="match status" value="1"/>
</dbReference>
<keyword evidence="2" id="KW-0805">Transcription regulation</keyword>
<dbReference type="PANTHER" id="PTHR43133">
    <property type="entry name" value="RNA POLYMERASE ECF-TYPE SIGMA FACTO"/>
    <property type="match status" value="1"/>
</dbReference>
<dbReference type="PANTHER" id="PTHR43133:SF60">
    <property type="entry name" value="RNA POLYMERASE SIGMA FACTOR SIGV"/>
    <property type="match status" value="1"/>
</dbReference>
<sequence>MRKLEEAGFRLEKTKEAVFESLVRDYVKKVLRLVYLIVKDRSLAEDITQEVFLKAYKNLSSFRGESSMQTWVYKIAMNEARKHLRSWSFRHLFYRPDVDLEVAEAAESSVIHNDGRARFVRMVMNLPPNHRQMIVLHYYEELSIEKMADILGISPGAVYTRLHRARQKLKERLEKEGLEWI</sequence>
<dbReference type="Pfam" id="PF04542">
    <property type="entry name" value="Sigma70_r2"/>
    <property type="match status" value="1"/>
</dbReference>
<evidence type="ECO:0000313" key="8">
    <source>
        <dbReference type="Proteomes" id="UP001056500"/>
    </source>
</evidence>
<dbReference type="InterPro" id="IPR039425">
    <property type="entry name" value="RNA_pol_sigma-70-like"/>
</dbReference>
<dbReference type="Gene3D" id="1.10.1740.10">
    <property type="match status" value="1"/>
</dbReference>
<dbReference type="InterPro" id="IPR013325">
    <property type="entry name" value="RNA_pol_sigma_r2"/>
</dbReference>
<dbReference type="InterPro" id="IPR013249">
    <property type="entry name" value="RNA_pol_sigma70_r4_t2"/>
</dbReference>
<comment type="similarity">
    <text evidence="1">Belongs to the sigma-70 factor family. ECF subfamily.</text>
</comment>
<dbReference type="CDD" id="cd06171">
    <property type="entry name" value="Sigma70_r4"/>
    <property type="match status" value="1"/>
</dbReference>
<dbReference type="InterPro" id="IPR013324">
    <property type="entry name" value="RNA_pol_sigma_r3/r4-like"/>
</dbReference>
<name>A0ABY4WHY8_9BACL</name>
<keyword evidence="3" id="KW-0731">Sigma factor</keyword>
<evidence type="ECO:0000256" key="2">
    <source>
        <dbReference type="ARBA" id="ARBA00023015"/>
    </source>
</evidence>